<reference evidence="3 4" key="1">
    <citation type="submission" date="2023-07" db="EMBL/GenBank/DDBJ databases">
        <authorList>
            <person name="Lian W.-H."/>
        </authorList>
    </citation>
    <scope>NUCLEOTIDE SEQUENCE [LARGE SCALE GENOMIC DNA]</scope>
    <source>
        <strain evidence="3 4">SYSU DXS3180</strain>
    </source>
</reference>
<protein>
    <submittedName>
        <fullName evidence="3">Uncharacterized protein</fullName>
    </submittedName>
</protein>
<name>A0ABV3ZN18_9BACT</name>
<keyword evidence="2" id="KW-0732">Signal</keyword>
<evidence type="ECO:0000313" key="3">
    <source>
        <dbReference type="EMBL" id="MEX6690494.1"/>
    </source>
</evidence>
<gene>
    <name evidence="3" type="ORF">QTN47_23480</name>
</gene>
<feature type="chain" id="PRO_5046671994" evidence="2">
    <location>
        <begin position="19"/>
        <end position="130"/>
    </location>
</feature>
<accession>A0ABV3ZN18</accession>
<dbReference type="Proteomes" id="UP001560573">
    <property type="component" value="Unassembled WGS sequence"/>
</dbReference>
<evidence type="ECO:0000256" key="2">
    <source>
        <dbReference type="SAM" id="SignalP"/>
    </source>
</evidence>
<evidence type="ECO:0000256" key="1">
    <source>
        <dbReference type="SAM" id="MobiDB-lite"/>
    </source>
</evidence>
<organism evidence="3 4">
    <name type="scientific">Danxiaibacter flavus</name>
    <dbReference type="NCBI Taxonomy" id="3049108"/>
    <lineage>
        <taxon>Bacteria</taxon>
        <taxon>Pseudomonadati</taxon>
        <taxon>Bacteroidota</taxon>
        <taxon>Chitinophagia</taxon>
        <taxon>Chitinophagales</taxon>
        <taxon>Chitinophagaceae</taxon>
        <taxon>Danxiaibacter</taxon>
    </lineage>
</organism>
<sequence>MKTFFFLAGLCCLSSAFAQTNEKQNDFFSKPEAFKNSKPSADFNKKMLLKRIKPVPDQVRRADPENGNMPNGIPVENREMYKPKDQYSIGNGLMAFESPLDKMKVISPDSTFHSNMPMPKMYLSFKSETK</sequence>
<dbReference type="EMBL" id="JAULBC010000008">
    <property type="protein sequence ID" value="MEX6690494.1"/>
    <property type="molecule type" value="Genomic_DNA"/>
</dbReference>
<keyword evidence="4" id="KW-1185">Reference proteome</keyword>
<proteinExistence type="predicted"/>
<evidence type="ECO:0000313" key="4">
    <source>
        <dbReference type="Proteomes" id="UP001560573"/>
    </source>
</evidence>
<feature type="signal peptide" evidence="2">
    <location>
        <begin position="1"/>
        <end position="18"/>
    </location>
</feature>
<feature type="region of interest" description="Disordered" evidence="1">
    <location>
        <begin position="54"/>
        <end position="81"/>
    </location>
</feature>
<comment type="caution">
    <text evidence="3">The sequence shown here is derived from an EMBL/GenBank/DDBJ whole genome shotgun (WGS) entry which is preliminary data.</text>
</comment>
<dbReference type="RefSeq" id="WP_369331906.1">
    <property type="nucleotide sequence ID" value="NZ_JAULBC010000008.1"/>
</dbReference>